<protein>
    <submittedName>
        <fullName evidence="5">Putative zinc-type alcohol dehydrogenase-like protein YjmD</fullName>
        <ecNumber evidence="5">1.-.-.-</ecNumber>
    </submittedName>
</protein>
<dbReference type="Pfam" id="PF00107">
    <property type="entry name" value="ADH_zinc_N"/>
    <property type="match status" value="1"/>
</dbReference>
<dbReference type="OrthoDB" id="239596at2"/>
<dbReference type="InterPro" id="IPR011032">
    <property type="entry name" value="GroES-like_sf"/>
</dbReference>
<dbReference type="Gene3D" id="3.90.180.10">
    <property type="entry name" value="Medium-chain alcohol dehydrogenases, catalytic domain"/>
    <property type="match status" value="1"/>
</dbReference>
<keyword evidence="2" id="KW-0862">Zinc</keyword>
<dbReference type="EC" id="1.-.-.-" evidence="5"/>
<organism evidence="5 6">
    <name type="scientific">Pseudobythopirellula maris</name>
    <dbReference type="NCBI Taxonomy" id="2527991"/>
    <lineage>
        <taxon>Bacteria</taxon>
        <taxon>Pseudomonadati</taxon>
        <taxon>Planctomycetota</taxon>
        <taxon>Planctomycetia</taxon>
        <taxon>Pirellulales</taxon>
        <taxon>Lacipirellulaceae</taxon>
        <taxon>Pseudobythopirellula</taxon>
    </lineage>
</organism>
<reference evidence="5 6" key="1">
    <citation type="submission" date="2019-02" db="EMBL/GenBank/DDBJ databases">
        <title>Deep-cultivation of Planctomycetes and their phenomic and genomic characterization uncovers novel biology.</title>
        <authorList>
            <person name="Wiegand S."/>
            <person name="Jogler M."/>
            <person name="Boedeker C."/>
            <person name="Pinto D."/>
            <person name="Vollmers J."/>
            <person name="Rivas-Marin E."/>
            <person name="Kohn T."/>
            <person name="Peeters S.H."/>
            <person name="Heuer A."/>
            <person name="Rast P."/>
            <person name="Oberbeckmann S."/>
            <person name="Bunk B."/>
            <person name="Jeske O."/>
            <person name="Meyerdierks A."/>
            <person name="Storesund J.E."/>
            <person name="Kallscheuer N."/>
            <person name="Luecker S."/>
            <person name="Lage O.M."/>
            <person name="Pohl T."/>
            <person name="Merkel B.J."/>
            <person name="Hornburger P."/>
            <person name="Mueller R.-W."/>
            <person name="Bruemmer F."/>
            <person name="Labrenz M."/>
            <person name="Spormann A.M."/>
            <person name="Op Den Camp H."/>
            <person name="Overmann J."/>
            <person name="Amann R."/>
            <person name="Jetten M.S.M."/>
            <person name="Mascher T."/>
            <person name="Medema M.H."/>
            <person name="Devos D.P."/>
            <person name="Kaster A.-K."/>
            <person name="Ovreas L."/>
            <person name="Rohde M."/>
            <person name="Galperin M.Y."/>
            <person name="Jogler C."/>
        </authorList>
    </citation>
    <scope>NUCLEOTIDE SEQUENCE [LARGE SCALE GENOMIC DNA]</scope>
    <source>
        <strain evidence="5 6">Mal64</strain>
    </source>
</reference>
<dbReference type="InterPro" id="IPR013149">
    <property type="entry name" value="ADH-like_C"/>
</dbReference>
<dbReference type="GO" id="GO:0046872">
    <property type="term" value="F:metal ion binding"/>
    <property type="evidence" value="ECO:0007669"/>
    <property type="project" value="UniProtKB-KW"/>
</dbReference>
<evidence type="ECO:0000313" key="5">
    <source>
        <dbReference type="EMBL" id="TWT91079.1"/>
    </source>
</evidence>
<feature type="domain" description="Enoyl reductase (ER)" evidence="4">
    <location>
        <begin position="10"/>
        <end position="327"/>
    </location>
</feature>
<evidence type="ECO:0000256" key="1">
    <source>
        <dbReference type="ARBA" id="ARBA00022723"/>
    </source>
</evidence>
<dbReference type="Gene3D" id="3.40.50.720">
    <property type="entry name" value="NAD(P)-binding Rossmann-like Domain"/>
    <property type="match status" value="1"/>
</dbReference>
<dbReference type="PANTHER" id="PTHR43401:SF2">
    <property type="entry name" value="L-THREONINE 3-DEHYDROGENASE"/>
    <property type="match status" value="1"/>
</dbReference>
<sequence length="338" mass="35721">MKAFQITTPGESIVVDAPRPEPAAGEVLLRVKRVGFCGSDLSTFMGKNPLVSYPRVPGHEVGGVIEALGPGGAGDWRVGQEVLVVPYTSCGECSACRAGRVNCCRNNQTMGVQREGAMAEWVVAPTEKLLASEKLSLRELALVEPLTVGFHAASRGRVAAGDTVVVFGCGAIGLGAIAGAAFRGGEVIAVDIDDAKLDLAKACGARHAVNSMSESLHDRLQEITGGHGVAVAIEAVGLPQTFRAAVDEAAFAGRVVYIGYTKQPVEYDTKLFVMKELDIMGSRNATREDFADVVQMLESGAFPVDRVITHTCSLDTASETLKAWSESPSDFVKIQLEL</sequence>
<dbReference type="CDD" id="cd08261">
    <property type="entry name" value="Zn_ADH7"/>
    <property type="match status" value="1"/>
</dbReference>
<dbReference type="PANTHER" id="PTHR43401">
    <property type="entry name" value="L-THREONINE 3-DEHYDROGENASE"/>
    <property type="match status" value="1"/>
</dbReference>
<proteinExistence type="predicted"/>
<dbReference type="EMBL" id="SJPQ01000001">
    <property type="protein sequence ID" value="TWT91079.1"/>
    <property type="molecule type" value="Genomic_DNA"/>
</dbReference>
<keyword evidence="1" id="KW-0479">Metal-binding</keyword>
<dbReference type="SMART" id="SM00829">
    <property type="entry name" value="PKS_ER"/>
    <property type="match status" value="1"/>
</dbReference>
<dbReference type="RefSeq" id="WP_146398499.1">
    <property type="nucleotide sequence ID" value="NZ_SJPQ01000001.1"/>
</dbReference>
<evidence type="ECO:0000256" key="3">
    <source>
        <dbReference type="ARBA" id="ARBA00023002"/>
    </source>
</evidence>
<dbReference type="InterPro" id="IPR050129">
    <property type="entry name" value="Zn_alcohol_dh"/>
</dbReference>
<dbReference type="AlphaFoldDB" id="A0A5C5ZUJ6"/>
<dbReference type="SUPFAM" id="SSF51735">
    <property type="entry name" value="NAD(P)-binding Rossmann-fold domains"/>
    <property type="match status" value="1"/>
</dbReference>
<gene>
    <name evidence="5" type="primary">yjmD</name>
    <name evidence="5" type="ORF">Mal64_14780</name>
</gene>
<evidence type="ECO:0000313" key="6">
    <source>
        <dbReference type="Proteomes" id="UP000315440"/>
    </source>
</evidence>
<dbReference type="InterPro" id="IPR020843">
    <property type="entry name" value="ER"/>
</dbReference>
<dbReference type="Pfam" id="PF08240">
    <property type="entry name" value="ADH_N"/>
    <property type="match status" value="1"/>
</dbReference>
<keyword evidence="3 5" id="KW-0560">Oxidoreductase</keyword>
<name>A0A5C5ZUJ6_9BACT</name>
<dbReference type="InterPro" id="IPR036291">
    <property type="entry name" value="NAD(P)-bd_dom_sf"/>
</dbReference>
<dbReference type="InterPro" id="IPR013154">
    <property type="entry name" value="ADH-like_N"/>
</dbReference>
<evidence type="ECO:0000259" key="4">
    <source>
        <dbReference type="SMART" id="SM00829"/>
    </source>
</evidence>
<accession>A0A5C5ZUJ6</accession>
<dbReference type="SUPFAM" id="SSF50129">
    <property type="entry name" value="GroES-like"/>
    <property type="match status" value="1"/>
</dbReference>
<comment type="caution">
    <text evidence="5">The sequence shown here is derived from an EMBL/GenBank/DDBJ whole genome shotgun (WGS) entry which is preliminary data.</text>
</comment>
<dbReference type="GO" id="GO:0016491">
    <property type="term" value="F:oxidoreductase activity"/>
    <property type="evidence" value="ECO:0007669"/>
    <property type="project" value="UniProtKB-KW"/>
</dbReference>
<keyword evidence="6" id="KW-1185">Reference proteome</keyword>
<evidence type="ECO:0000256" key="2">
    <source>
        <dbReference type="ARBA" id="ARBA00022833"/>
    </source>
</evidence>
<dbReference type="Proteomes" id="UP000315440">
    <property type="component" value="Unassembled WGS sequence"/>
</dbReference>